<evidence type="ECO:0000313" key="3">
    <source>
        <dbReference type="Proteomes" id="UP000001522"/>
    </source>
</evidence>
<dbReference type="STRING" id="679897.HMU01760"/>
<evidence type="ECO:0000313" key="2">
    <source>
        <dbReference type="EMBL" id="CBG39438.1"/>
    </source>
</evidence>
<keyword evidence="3" id="KW-1185">Reference proteome</keyword>
<sequence length="91" mass="10925">MRNFRDFESKTRLRMCVSCRERFLQKSLIRLKFEDDALVFFDGFGRSFYLCSSCLEKEKVFQSLLKVKQAPKDRGKIQFGIQEIRDKCQQK</sequence>
<gene>
    <name evidence="2" type="ordered locus">HMU01760</name>
</gene>
<name>D3UG17_HELM1</name>
<dbReference type="eggNOG" id="COG2740">
    <property type="taxonomic scope" value="Bacteria"/>
</dbReference>
<feature type="domain" description="YlxR" evidence="1">
    <location>
        <begin position="14"/>
        <end position="67"/>
    </location>
</feature>
<evidence type="ECO:0000259" key="1">
    <source>
        <dbReference type="Pfam" id="PF04296"/>
    </source>
</evidence>
<reference evidence="2 3" key="1">
    <citation type="journal article" date="2010" name="BMC Genomics">
        <title>Comparative genomics and proteomics of Helicobacter mustelae, an ulcerogenic and carcinogenic gastric pathogen.</title>
        <authorList>
            <person name="O'Toole P.W."/>
            <person name="Snelling W.J."/>
            <person name="Canchaya C."/>
            <person name="Forde B.M."/>
            <person name="Hardie K.R."/>
            <person name="Josenhans C."/>
            <person name="Graham R.L.J."/>
            <person name="McMullan G."/>
            <person name="Parkhill J."/>
            <person name="Belda E."/>
            <person name="Bentley S.D."/>
        </authorList>
    </citation>
    <scope>NUCLEOTIDE SEQUENCE [LARGE SCALE GENOMIC DNA]</scope>
    <source>
        <strain evidence="3">ATCC 43772 / LMG 18044 / NCTC 12198 / 12198</strain>
    </source>
</reference>
<accession>D3UG17</accession>
<proteinExistence type="predicted"/>
<dbReference type="Proteomes" id="UP000001522">
    <property type="component" value="Chromosome"/>
</dbReference>
<dbReference type="EMBL" id="FN555004">
    <property type="protein sequence ID" value="CBG39438.1"/>
    <property type="molecule type" value="Genomic_DNA"/>
</dbReference>
<dbReference type="AlphaFoldDB" id="D3UG17"/>
<organism evidence="2 3">
    <name type="scientific">Helicobacter mustelae (strain ATCC 43772 / CCUG 25715 / CIP 103759 / LMG 18044 / NCTC 12198 / R85-136P)</name>
    <name type="common">Campylobacter mustelae</name>
    <dbReference type="NCBI Taxonomy" id="679897"/>
    <lineage>
        <taxon>Bacteria</taxon>
        <taxon>Pseudomonadati</taxon>
        <taxon>Campylobacterota</taxon>
        <taxon>Epsilonproteobacteria</taxon>
        <taxon>Campylobacterales</taxon>
        <taxon>Helicobacteraceae</taxon>
        <taxon>Helicobacter</taxon>
    </lineage>
</organism>
<dbReference type="RefSeq" id="WP_013022533.1">
    <property type="nucleotide sequence ID" value="NC_013949.1"/>
</dbReference>
<dbReference type="Gene3D" id="3.30.1230.10">
    <property type="entry name" value="YlxR-like"/>
    <property type="match status" value="1"/>
</dbReference>
<protein>
    <recommendedName>
        <fullName evidence="1">YlxR domain-containing protein</fullName>
    </recommendedName>
</protein>
<dbReference type="Pfam" id="PF04296">
    <property type="entry name" value="YlxR"/>
    <property type="match status" value="1"/>
</dbReference>
<dbReference type="InterPro" id="IPR007393">
    <property type="entry name" value="YlxR_dom"/>
</dbReference>
<dbReference type="InterPro" id="IPR035931">
    <property type="entry name" value="YlxR-like_sf"/>
</dbReference>
<dbReference type="KEGG" id="hms:HMU01760"/>
<dbReference type="HOGENOM" id="CLU_177573_1_0_7"/>
<dbReference type="SUPFAM" id="SSF64376">
    <property type="entry name" value="YlxR-like"/>
    <property type="match status" value="1"/>
</dbReference>